<protein>
    <submittedName>
        <fullName evidence="1">DUF2239 family protein</fullName>
    </submittedName>
</protein>
<dbReference type="EMBL" id="CP064942">
    <property type="protein sequence ID" value="QPH54834.1"/>
    <property type="molecule type" value="Genomic_DNA"/>
</dbReference>
<name>A0A7S9LT65_9RHOB</name>
<gene>
    <name evidence="1" type="ORF">I0K15_03430</name>
</gene>
<keyword evidence="2" id="KW-1185">Reference proteome</keyword>
<evidence type="ECO:0000313" key="2">
    <source>
        <dbReference type="Proteomes" id="UP000594800"/>
    </source>
</evidence>
<proteinExistence type="predicted"/>
<evidence type="ECO:0000313" key="1">
    <source>
        <dbReference type="EMBL" id="QPH54834.1"/>
    </source>
</evidence>
<reference evidence="1 2" key="1">
    <citation type="submission" date="2020-11" db="EMBL/GenBank/DDBJ databases">
        <title>Description of Pontivivens ytuae sp. nov. isolated from deep sea sediment of Mariana Trench.</title>
        <authorList>
            <person name="Wang Z."/>
            <person name="Sun Q.-L."/>
            <person name="Xu X.-D."/>
            <person name="Tang Y.-Z."/>
            <person name="Zhang J."/>
        </authorList>
    </citation>
    <scope>NUCLEOTIDE SEQUENCE [LARGE SCALE GENOMIC DNA]</scope>
    <source>
        <strain evidence="1 2">MT2928</strain>
    </source>
</reference>
<organism evidence="1 2">
    <name type="scientific">Pontivivens ytuae</name>
    <dbReference type="NCBI Taxonomy" id="2789856"/>
    <lineage>
        <taxon>Bacteria</taxon>
        <taxon>Pseudomonadati</taxon>
        <taxon>Pseudomonadota</taxon>
        <taxon>Alphaproteobacteria</taxon>
        <taxon>Rhodobacterales</taxon>
        <taxon>Paracoccaceae</taxon>
        <taxon>Pontivivens</taxon>
    </lineage>
</organism>
<dbReference type="Proteomes" id="UP000594800">
    <property type="component" value="Chromosome"/>
</dbReference>
<dbReference type="InterPro" id="IPR018715">
    <property type="entry name" value="DUF2239"/>
</dbReference>
<dbReference type="KEGG" id="poz:I0K15_03430"/>
<dbReference type="RefSeq" id="WP_196104035.1">
    <property type="nucleotide sequence ID" value="NZ_CP064942.1"/>
</dbReference>
<sequence>MLGIDPTQTVTAFAGHRRIARGPLPEVAAAVAACGEDALVWSDRTGRVIDLDLRGGPAAVRERYTPEEAPRRGRPKLGVTAREVTLLPRHWDWLSAQPGGASATLRRLVEQARRAERAADVVPPSRKQATCEFLTAAAGDLPDFEEAMRALFADDLPAMEARMADWPTDIIDQARHMLAYDDA</sequence>
<accession>A0A7S9LT65</accession>
<dbReference type="AlphaFoldDB" id="A0A7S9LT65"/>
<dbReference type="Pfam" id="PF09998">
    <property type="entry name" value="DUF2239"/>
    <property type="match status" value="1"/>
</dbReference>